<dbReference type="CDD" id="cd05254">
    <property type="entry name" value="dTDP_HR_like_SDR_e"/>
    <property type="match status" value="1"/>
</dbReference>
<dbReference type="InterPro" id="IPR036291">
    <property type="entry name" value="NAD(P)-bd_dom_sf"/>
</dbReference>
<comment type="pathway">
    <text evidence="5">Carbohydrate biosynthesis; dTDP-L-rhamnose biosynthesis.</text>
</comment>
<evidence type="ECO:0000256" key="3">
    <source>
        <dbReference type="PIRSR" id="PIRSR600888-1"/>
    </source>
</evidence>
<dbReference type="Gene3D" id="3.40.50.720">
    <property type="entry name" value="NAD(P)-binding Rossmann-like Domain"/>
    <property type="match status" value="1"/>
</dbReference>
<dbReference type="SUPFAM" id="SSF51182">
    <property type="entry name" value="RmlC-like cupins"/>
    <property type="match status" value="1"/>
</dbReference>
<dbReference type="AlphaFoldDB" id="A0A1I7MP80"/>
<dbReference type="GO" id="GO:0008831">
    <property type="term" value="F:dTDP-4-dehydrorhamnose reductase activity"/>
    <property type="evidence" value="ECO:0007669"/>
    <property type="project" value="UniProtKB-EC"/>
</dbReference>
<keyword evidence="5" id="KW-0521">NADP</keyword>
<dbReference type="Pfam" id="PF04321">
    <property type="entry name" value="RmlD_sub_bind"/>
    <property type="match status" value="1"/>
</dbReference>
<comment type="similarity">
    <text evidence="1">Belongs to the dTDP-4-dehydrorhamnose 3,5-epimerase family.</text>
</comment>
<dbReference type="InterPro" id="IPR005913">
    <property type="entry name" value="dTDP_dehydrorham_reduct"/>
</dbReference>
<dbReference type="InterPro" id="IPR000888">
    <property type="entry name" value="RmlC-like"/>
</dbReference>
<dbReference type="OrthoDB" id="9803892at2"/>
<protein>
    <recommendedName>
        <fullName evidence="5">dTDP-4-dehydrorhamnose reductase</fullName>
        <ecNumber evidence="5">1.1.1.133</ecNumber>
    </recommendedName>
</protein>
<comment type="function">
    <text evidence="5">Catalyzes the reduction of dTDP-6-deoxy-L-lyxo-4-hexulose to yield dTDP-L-rhamnose.</text>
</comment>
<dbReference type="Proteomes" id="UP000198881">
    <property type="component" value="Unassembled WGS sequence"/>
</dbReference>
<evidence type="ECO:0000313" key="9">
    <source>
        <dbReference type="Proteomes" id="UP000198881"/>
    </source>
</evidence>
<feature type="active site" description="Proton donor" evidence="3">
    <location>
        <position position="131"/>
    </location>
</feature>
<feature type="region of interest" description="Disordered" evidence="6">
    <location>
        <begin position="421"/>
        <end position="444"/>
    </location>
</feature>
<dbReference type="EMBL" id="FPCG01000008">
    <property type="protein sequence ID" value="SFV23737.1"/>
    <property type="molecule type" value="Genomic_DNA"/>
</dbReference>
<evidence type="ECO:0000256" key="5">
    <source>
        <dbReference type="RuleBase" id="RU364082"/>
    </source>
</evidence>
<evidence type="ECO:0000256" key="2">
    <source>
        <dbReference type="ARBA" id="ARBA00010944"/>
    </source>
</evidence>
<dbReference type="UniPathway" id="UPA00124"/>
<name>A0A1I7MP80_9MICC</name>
<dbReference type="InterPro" id="IPR029903">
    <property type="entry name" value="RmlD-like-bd"/>
</dbReference>
<dbReference type="Gene3D" id="2.60.120.10">
    <property type="entry name" value="Jelly Rolls"/>
    <property type="match status" value="1"/>
</dbReference>
<dbReference type="CDD" id="cd00438">
    <property type="entry name" value="cupin_RmlC"/>
    <property type="match status" value="1"/>
</dbReference>
<dbReference type="GO" id="GO:0008830">
    <property type="term" value="F:dTDP-4-dehydrorhamnose 3,5-epimerase activity"/>
    <property type="evidence" value="ECO:0007669"/>
    <property type="project" value="InterPro"/>
</dbReference>
<comment type="similarity">
    <text evidence="2 5">Belongs to the dTDP-4-dehydrorhamnose reductase family.</text>
</comment>
<feature type="domain" description="RmlD-like substrate binding" evidence="7">
    <location>
        <begin position="189"/>
        <end position="469"/>
    </location>
</feature>
<dbReference type="Pfam" id="PF00908">
    <property type="entry name" value="dTDP_sugar_isom"/>
    <property type="match status" value="1"/>
</dbReference>
<evidence type="ECO:0000256" key="4">
    <source>
        <dbReference type="PIRSR" id="PIRSR600888-3"/>
    </source>
</evidence>
<dbReference type="SUPFAM" id="SSF51735">
    <property type="entry name" value="NAD(P)-binding Rossmann-fold domains"/>
    <property type="match status" value="1"/>
</dbReference>
<organism evidence="8 9">
    <name type="scientific">Micrococcus terreus</name>
    <dbReference type="NCBI Taxonomy" id="574650"/>
    <lineage>
        <taxon>Bacteria</taxon>
        <taxon>Bacillati</taxon>
        <taxon>Actinomycetota</taxon>
        <taxon>Actinomycetes</taxon>
        <taxon>Micrococcales</taxon>
        <taxon>Micrococcaceae</taxon>
        <taxon>Micrococcus</taxon>
    </lineage>
</organism>
<accession>A0A1I7MP80</accession>
<dbReference type="STRING" id="574650.SAMN04487966_10865"/>
<dbReference type="InterPro" id="IPR014710">
    <property type="entry name" value="RmlC-like_jellyroll"/>
</dbReference>
<dbReference type="PANTHER" id="PTHR10491">
    <property type="entry name" value="DTDP-4-DEHYDRORHAMNOSE REDUCTASE"/>
    <property type="match status" value="1"/>
</dbReference>
<evidence type="ECO:0000256" key="1">
    <source>
        <dbReference type="ARBA" id="ARBA00010154"/>
    </source>
</evidence>
<reference evidence="8 9" key="1">
    <citation type="submission" date="2016-10" db="EMBL/GenBank/DDBJ databases">
        <authorList>
            <person name="de Groot N.N."/>
        </authorList>
    </citation>
    <scope>NUCLEOTIDE SEQUENCE [LARGE SCALE GENOMIC DNA]</scope>
    <source>
        <strain evidence="8 9">CGMCC 1.7054</strain>
    </source>
</reference>
<keyword evidence="9" id="KW-1185">Reference proteome</keyword>
<evidence type="ECO:0000259" key="7">
    <source>
        <dbReference type="Pfam" id="PF04321"/>
    </source>
</evidence>
<proteinExistence type="inferred from homology"/>
<feature type="active site" description="Proton acceptor" evidence="3">
    <location>
        <position position="68"/>
    </location>
</feature>
<evidence type="ECO:0000313" key="8">
    <source>
        <dbReference type="EMBL" id="SFV23737.1"/>
    </source>
</evidence>
<dbReference type="RefSeq" id="WP_091698020.1">
    <property type="nucleotide sequence ID" value="NZ_FPCG01000008.1"/>
</dbReference>
<gene>
    <name evidence="8" type="ORF">SAMN04487966_10865</name>
</gene>
<keyword evidence="5" id="KW-0560">Oxidoreductase</keyword>
<dbReference type="InterPro" id="IPR011051">
    <property type="entry name" value="RmlC_Cupin_sf"/>
</dbReference>
<feature type="site" description="Participates in a stacking interaction with the thymidine ring of dTDP-4-oxo-6-deoxyglucose" evidence="4">
    <location>
        <position position="137"/>
    </location>
</feature>
<sequence length="477" mass="51485">MAAAELTITTTQIPGLLLVQLPVHGDARGWFKENWQREKMVAAGLPDFGPVQNNISFNASVGTTRGIHAEPWDKYVSVATGKIFGAWVDLRAGENFGTVFTTEITPGQAVFVPRGVGNSFQTLEENTAYTYLVNDHWSADAQQLYTFLNLADPTVAIDWPIPLDQVVLSEKDRNHPYLDAVTPMDPAPVIILGANGQLGRALTAQCDSQQIPYQAYDRSTWDLAEPSGWPLKSLRGARAVINAAAHTQVDAAQIPEGRTLAWAVNSTGVSALAAACQHAGVPLAHVSTDYVFDGTLPLGQEYPVEAAVAPVSVYGQSKAAGESAVRALRRHWIVRTSWVIGEGNNFVATMARLAANGVDPTVVDDQHGRLTFASDLASALLQMVLGDAPSGTYHYTSDGPVVSWYEIARWVYEDTRHDPDRVSPISTADYTQDKPGQAPRPSNSALDIHMIKDLGISPGDMRANLSAYLSGISPTLR</sequence>
<dbReference type="GO" id="GO:0019305">
    <property type="term" value="P:dTDP-rhamnose biosynthetic process"/>
    <property type="evidence" value="ECO:0007669"/>
    <property type="project" value="UniProtKB-UniPathway"/>
</dbReference>
<dbReference type="Gene3D" id="3.90.25.10">
    <property type="entry name" value="UDP-galactose 4-epimerase, domain 1"/>
    <property type="match status" value="1"/>
</dbReference>
<dbReference type="EC" id="1.1.1.133" evidence="5"/>
<evidence type="ECO:0000256" key="6">
    <source>
        <dbReference type="SAM" id="MobiDB-lite"/>
    </source>
</evidence>
<dbReference type="PANTHER" id="PTHR10491:SF4">
    <property type="entry name" value="METHIONINE ADENOSYLTRANSFERASE 2 SUBUNIT BETA"/>
    <property type="match status" value="1"/>
</dbReference>